<reference evidence="6 7" key="1">
    <citation type="submission" date="2019-04" db="EMBL/GenBank/DDBJ databases">
        <title>Draft genome of the big-headed turtle Platysternon megacephalum.</title>
        <authorList>
            <person name="Gong S."/>
        </authorList>
    </citation>
    <scope>NUCLEOTIDE SEQUENCE [LARGE SCALE GENOMIC DNA]</scope>
    <source>
        <strain evidence="6">DO16091913</strain>
        <tissue evidence="6">Muscle</tissue>
    </source>
</reference>
<evidence type="ECO:0000313" key="7">
    <source>
        <dbReference type="Proteomes" id="UP000297703"/>
    </source>
</evidence>
<proteinExistence type="inferred from homology"/>
<feature type="region of interest" description="Disordered" evidence="4">
    <location>
        <begin position="175"/>
        <end position="203"/>
    </location>
</feature>
<dbReference type="PANTHER" id="PTHR45640">
    <property type="entry name" value="HEAT SHOCK PROTEIN HSP-12.2-RELATED"/>
    <property type="match status" value="1"/>
</dbReference>
<feature type="compositionally biased region" description="Low complexity" evidence="4">
    <location>
        <begin position="180"/>
        <end position="191"/>
    </location>
</feature>
<dbReference type="CDD" id="cd06481">
    <property type="entry name" value="ACD_HspB9_like"/>
    <property type="match status" value="1"/>
</dbReference>
<dbReference type="SUPFAM" id="SSF49764">
    <property type="entry name" value="HSP20-like chaperones"/>
    <property type="match status" value="1"/>
</dbReference>
<sequence length="203" mass="21365">MLCHLHLLPPPHGPLAARLGPVRTLWPAPGALFAELERELEQELATAREFASSMGRFLGGGGSGSPGEEPGQSSSVALAQGTAEPFAVRQDVRGFAPEQLAVKLVGRKVLLTGRKETQSEDGKGSFSYKYEVFKREWDVPEAVDTDRLTCSISREGQLCIEAPCLAPPALPARNVPIQLSPAGGSAAPAEPGSEDGADGRARG</sequence>
<evidence type="ECO:0000256" key="3">
    <source>
        <dbReference type="RuleBase" id="RU003616"/>
    </source>
</evidence>
<organism evidence="6 7">
    <name type="scientific">Platysternon megacephalum</name>
    <name type="common">big-headed turtle</name>
    <dbReference type="NCBI Taxonomy" id="55544"/>
    <lineage>
        <taxon>Eukaryota</taxon>
        <taxon>Metazoa</taxon>
        <taxon>Chordata</taxon>
        <taxon>Craniata</taxon>
        <taxon>Vertebrata</taxon>
        <taxon>Euteleostomi</taxon>
        <taxon>Archelosauria</taxon>
        <taxon>Testudinata</taxon>
        <taxon>Testudines</taxon>
        <taxon>Cryptodira</taxon>
        <taxon>Durocryptodira</taxon>
        <taxon>Testudinoidea</taxon>
        <taxon>Platysternidae</taxon>
        <taxon>Platysternon</taxon>
    </lineage>
</organism>
<dbReference type="GO" id="GO:0009408">
    <property type="term" value="P:response to heat"/>
    <property type="evidence" value="ECO:0007669"/>
    <property type="project" value="TreeGrafter"/>
</dbReference>
<name>A0A4D9EP58_9SAUR</name>
<reference evidence="6 7" key="2">
    <citation type="submission" date="2019-04" db="EMBL/GenBank/DDBJ databases">
        <title>The genome sequence of big-headed turtle.</title>
        <authorList>
            <person name="Gong S."/>
        </authorList>
    </citation>
    <scope>NUCLEOTIDE SEQUENCE [LARGE SCALE GENOMIC DNA]</scope>
    <source>
        <strain evidence="6">DO16091913</strain>
        <tissue evidence="6">Muscle</tissue>
    </source>
</reference>
<comment type="similarity">
    <text evidence="2 3">Belongs to the small heat shock protein (HSP20) family.</text>
</comment>
<keyword evidence="7" id="KW-1185">Reference proteome</keyword>
<dbReference type="InterPro" id="IPR008978">
    <property type="entry name" value="HSP20-like_chaperone"/>
</dbReference>
<comment type="caution">
    <text evidence="6">The sequence shown here is derived from an EMBL/GenBank/DDBJ whole genome shotgun (WGS) entry which is preliminary data.</text>
</comment>
<dbReference type="PROSITE" id="PS01031">
    <property type="entry name" value="SHSP"/>
    <property type="match status" value="1"/>
</dbReference>
<protein>
    <submittedName>
        <fullName evidence="6">Heat shock protein beta-11</fullName>
    </submittedName>
</protein>
<evidence type="ECO:0000256" key="1">
    <source>
        <dbReference type="ARBA" id="ARBA00023016"/>
    </source>
</evidence>
<feature type="domain" description="SHSP" evidence="5">
    <location>
        <begin position="67"/>
        <end position="180"/>
    </location>
</feature>
<feature type="compositionally biased region" description="Low complexity" evidence="4">
    <location>
        <begin position="66"/>
        <end position="75"/>
    </location>
</feature>
<evidence type="ECO:0000256" key="2">
    <source>
        <dbReference type="PROSITE-ProRule" id="PRU00285"/>
    </source>
</evidence>
<evidence type="ECO:0000313" key="6">
    <source>
        <dbReference type="EMBL" id="TFK10865.1"/>
    </source>
</evidence>
<dbReference type="GO" id="GO:0042026">
    <property type="term" value="P:protein refolding"/>
    <property type="evidence" value="ECO:0007669"/>
    <property type="project" value="TreeGrafter"/>
</dbReference>
<dbReference type="EMBL" id="QXTE01000039">
    <property type="protein sequence ID" value="TFK10865.1"/>
    <property type="molecule type" value="Genomic_DNA"/>
</dbReference>
<feature type="region of interest" description="Disordered" evidence="4">
    <location>
        <begin position="55"/>
        <end position="78"/>
    </location>
</feature>
<gene>
    <name evidence="6" type="ORF">DR999_PMT06281</name>
</gene>
<dbReference type="Pfam" id="PF00011">
    <property type="entry name" value="HSP20"/>
    <property type="match status" value="1"/>
</dbReference>
<evidence type="ECO:0000256" key="4">
    <source>
        <dbReference type="SAM" id="MobiDB-lite"/>
    </source>
</evidence>
<dbReference type="AlphaFoldDB" id="A0A4D9EP58"/>
<dbReference type="Proteomes" id="UP000297703">
    <property type="component" value="Unassembled WGS sequence"/>
</dbReference>
<dbReference type="Gene3D" id="2.60.40.790">
    <property type="match status" value="1"/>
</dbReference>
<dbReference type="GO" id="GO:0051082">
    <property type="term" value="F:unfolded protein binding"/>
    <property type="evidence" value="ECO:0007669"/>
    <property type="project" value="TreeGrafter"/>
</dbReference>
<accession>A0A4D9EP58</accession>
<evidence type="ECO:0000259" key="5">
    <source>
        <dbReference type="PROSITE" id="PS01031"/>
    </source>
</evidence>
<dbReference type="STRING" id="55544.A0A4D9EP58"/>
<dbReference type="PANTHER" id="PTHR45640:SF2">
    <property type="entry name" value="HEAT SHOCK PROTEIN BETA-11-RELATED"/>
    <property type="match status" value="1"/>
</dbReference>
<dbReference type="OrthoDB" id="8946669at2759"/>
<dbReference type="InterPro" id="IPR001436">
    <property type="entry name" value="Alpha-crystallin/sHSP_animal"/>
</dbReference>
<dbReference type="GO" id="GO:0005634">
    <property type="term" value="C:nucleus"/>
    <property type="evidence" value="ECO:0007669"/>
    <property type="project" value="TreeGrafter"/>
</dbReference>
<dbReference type="InterPro" id="IPR002068">
    <property type="entry name" value="A-crystallin/Hsp20_dom"/>
</dbReference>
<keyword evidence="1 6" id="KW-0346">Stress response</keyword>
<dbReference type="GO" id="GO:0005737">
    <property type="term" value="C:cytoplasm"/>
    <property type="evidence" value="ECO:0007669"/>
    <property type="project" value="TreeGrafter"/>
</dbReference>